<protein>
    <submittedName>
        <fullName evidence="3">Universal stress protein</fullName>
    </submittedName>
</protein>
<dbReference type="STRING" id="1288484.GCA_000348665_02331"/>
<reference evidence="4" key="5">
    <citation type="submission" date="2023-08" db="EMBL/GenBank/DDBJ databases">
        <authorList>
            <person name="Sun Q."/>
            <person name="Zhou Y."/>
        </authorList>
    </citation>
    <scope>NUCLEOTIDE SEQUENCE</scope>
    <source>
        <strain evidence="5">CGMCC 1.8884</strain>
        <strain evidence="4">CGMCC 1.8885</strain>
    </source>
</reference>
<dbReference type="AlphaFoldDB" id="A0A345IL83"/>
<dbReference type="PRINTS" id="PR01438">
    <property type="entry name" value="UNVRSLSTRESS"/>
</dbReference>
<reference evidence="3 6" key="3">
    <citation type="submission" date="2018-07" db="EMBL/GenBank/DDBJ databases">
        <title>Complete Genome and Methylome Analysis of Deinococcus wulumuqiensis NEB 479.</title>
        <authorList>
            <person name="Fomenkov A."/>
            <person name="Luyten Y."/>
            <person name="Vincze T."/>
            <person name="Anton B.P."/>
            <person name="Clark T."/>
            <person name="Roberts R.J."/>
            <person name="Morgan R.D."/>
        </authorList>
    </citation>
    <scope>NUCLEOTIDE SEQUENCE [LARGE SCALE GENOMIC DNA]</scope>
    <source>
        <strain evidence="3 6">NEB 479</strain>
        <plasmid evidence="3">pDrdB</plasmid>
        <plasmid evidence="6">Plasmid pdrdb</plasmid>
    </source>
</reference>
<dbReference type="InterPro" id="IPR006015">
    <property type="entry name" value="Universal_stress_UspA"/>
</dbReference>
<reference evidence="7" key="4">
    <citation type="journal article" date="2019" name="Int. J. Syst. Evol. Microbiol.">
        <title>The Global Catalogue of Microorganisms (GCM) 10K type strain sequencing project: providing services to taxonomists for standard genome sequencing and annotation.</title>
        <authorList>
            <consortium name="The Broad Institute Genomics Platform"/>
            <consortium name="The Broad Institute Genome Sequencing Center for Infectious Disease"/>
            <person name="Wu L."/>
            <person name="Ma J."/>
        </authorList>
    </citation>
    <scope>NUCLEOTIDE SEQUENCE [LARGE SCALE GENOMIC DNA]</scope>
    <source>
        <strain evidence="7">CGMCC 1.8884</strain>
    </source>
</reference>
<comment type="similarity">
    <text evidence="1">Belongs to the universal stress protein A family.</text>
</comment>
<evidence type="ECO:0000313" key="5">
    <source>
        <dbReference type="EMBL" id="GGP30959.1"/>
    </source>
</evidence>
<keyword evidence="3" id="KW-0614">Plasmid</keyword>
<evidence type="ECO:0000313" key="6">
    <source>
        <dbReference type="Proteomes" id="UP000253744"/>
    </source>
</evidence>
<dbReference type="Gene3D" id="3.40.50.12370">
    <property type="match status" value="1"/>
</dbReference>
<dbReference type="EMBL" id="BMLZ01000045">
    <property type="protein sequence ID" value="GGP30959.1"/>
    <property type="molecule type" value="Genomic_DNA"/>
</dbReference>
<evidence type="ECO:0000256" key="1">
    <source>
        <dbReference type="ARBA" id="ARBA00008791"/>
    </source>
</evidence>
<dbReference type="RefSeq" id="WP_017871224.1">
    <property type="nucleotide sequence ID" value="NZ_BMLZ01000045.1"/>
</dbReference>
<geneLocation type="plasmid" evidence="3">
    <name>pDrdB</name>
</geneLocation>
<proteinExistence type="inferred from homology"/>
<dbReference type="Proteomes" id="UP000253744">
    <property type="component" value="Plasmid pDrdB"/>
</dbReference>
<keyword evidence="7" id="KW-1185">Reference proteome</keyword>
<evidence type="ECO:0000313" key="4">
    <source>
        <dbReference type="EMBL" id="GGI86293.1"/>
    </source>
</evidence>
<sequence length="139" mass="15085">MRFVVAFDGSEPSQRALKQAITLGKAAGAELEVVTVIEEPPVSGFVQWAGLNPDYVREMLEQNARQAQQTAQTLIGEAGVQGRVQTLRGRPIEVLTEAAHGVDLLVVGTHGYRGMDRILLGSVTETLLRRAEVPLLVVR</sequence>
<dbReference type="Proteomes" id="UP000630135">
    <property type="component" value="Unassembled WGS sequence"/>
</dbReference>
<dbReference type="PANTHER" id="PTHR46268:SF15">
    <property type="entry name" value="UNIVERSAL STRESS PROTEIN HP_0031"/>
    <property type="match status" value="1"/>
</dbReference>
<accession>A0A345IL83</accession>
<gene>
    <name evidence="3" type="ORF">DVJ83_14795</name>
    <name evidence="5" type="ORF">GCM10008021_26100</name>
    <name evidence="4" type="ORF">GCM10010914_20820</name>
</gene>
<reference evidence="5" key="1">
    <citation type="journal article" date="2014" name="Int. J. Syst. Evol. Microbiol.">
        <title>Complete genome of a new Firmicutes species belonging to the dominant human colonic microbiota ('Ruminococcus bicirculans') reveals two chromosomes and a selective capacity to utilize plant glucans.</title>
        <authorList>
            <consortium name="NISC Comparative Sequencing Program"/>
            <person name="Wegmann U."/>
            <person name="Louis P."/>
            <person name="Goesmann A."/>
            <person name="Henrissat B."/>
            <person name="Duncan S.H."/>
            <person name="Flint H.J."/>
        </authorList>
    </citation>
    <scope>NUCLEOTIDE SEQUENCE</scope>
    <source>
        <strain evidence="5">CGMCC 1.8884</strain>
    </source>
</reference>
<dbReference type="GeneID" id="59166684"/>
<evidence type="ECO:0000259" key="2">
    <source>
        <dbReference type="Pfam" id="PF00582"/>
    </source>
</evidence>
<dbReference type="SUPFAM" id="SSF52402">
    <property type="entry name" value="Adenine nucleotide alpha hydrolases-like"/>
    <property type="match status" value="1"/>
</dbReference>
<name>A0A345IL83_9DEIO</name>
<dbReference type="EMBL" id="BMMA01000020">
    <property type="protein sequence ID" value="GGI86293.1"/>
    <property type="molecule type" value="Genomic_DNA"/>
</dbReference>
<evidence type="ECO:0000313" key="7">
    <source>
        <dbReference type="Proteomes" id="UP000630135"/>
    </source>
</evidence>
<dbReference type="Pfam" id="PF00582">
    <property type="entry name" value="Usp"/>
    <property type="match status" value="1"/>
</dbReference>
<geneLocation type="plasmid" evidence="6">
    <name>pdrdb</name>
</geneLocation>
<dbReference type="EMBL" id="CP031160">
    <property type="protein sequence ID" value="AXH00456.1"/>
    <property type="molecule type" value="Genomic_DNA"/>
</dbReference>
<organism evidence="3 6">
    <name type="scientific">Deinococcus wulumuqiensis</name>
    <dbReference type="NCBI Taxonomy" id="980427"/>
    <lineage>
        <taxon>Bacteria</taxon>
        <taxon>Thermotogati</taxon>
        <taxon>Deinococcota</taxon>
        <taxon>Deinococci</taxon>
        <taxon>Deinococcales</taxon>
        <taxon>Deinococcaceae</taxon>
        <taxon>Deinococcus</taxon>
    </lineage>
</organism>
<dbReference type="CDD" id="cd00293">
    <property type="entry name" value="USP-like"/>
    <property type="match status" value="1"/>
</dbReference>
<evidence type="ECO:0000313" key="3">
    <source>
        <dbReference type="EMBL" id="AXH00456.1"/>
    </source>
</evidence>
<dbReference type="InterPro" id="IPR006016">
    <property type="entry name" value="UspA"/>
</dbReference>
<dbReference type="PANTHER" id="PTHR46268">
    <property type="entry name" value="STRESS RESPONSE PROTEIN NHAX"/>
    <property type="match status" value="1"/>
</dbReference>
<feature type="domain" description="UspA" evidence="2">
    <location>
        <begin position="2"/>
        <end position="139"/>
    </location>
</feature>
<reference evidence="4" key="2">
    <citation type="journal article" date="2014" name="Int. J. Syst. Evol. Microbiol.">
        <title>Complete genome sequence of Corynebacterium casei LMG S-19264T (=DSM 44701T), isolated from a smear-ripened cheese.</title>
        <authorList>
            <consortium name="US DOE Joint Genome Institute (JGI-PGF)"/>
            <person name="Walter F."/>
            <person name="Albersmeier A."/>
            <person name="Kalinowski J."/>
            <person name="Ruckert C."/>
        </authorList>
    </citation>
    <scope>NUCLEOTIDE SEQUENCE</scope>
    <source>
        <strain evidence="4">CGMCC 1.8885</strain>
    </source>
</reference>
<dbReference type="KEGG" id="dwu:DVJ83_14795"/>
<dbReference type="Proteomes" id="UP000652720">
    <property type="component" value="Unassembled WGS sequence"/>
</dbReference>